<dbReference type="GeneID" id="68842290"/>
<comment type="similarity">
    <text evidence="6">Belongs to the peptidase M3 family.</text>
</comment>
<dbReference type="InterPro" id="IPR045090">
    <property type="entry name" value="Pept_M3A_M3B"/>
</dbReference>
<dbReference type="SUPFAM" id="SSF55486">
    <property type="entry name" value="Metalloproteases ('zincins'), catalytic domain"/>
    <property type="match status" value="1"/>
</dbReference>
<sequence>MTALAALRGEFDALNRDYLAIHKAKEDLFWDTYMAVSDDDAGFARAEGAFKDFISSPQRLARTKAAIAQLEALPAGAERDALLHGFNGWQALFDSNIIESDEARQLMTELVALESELFSKRRGYKMRHINEAGELEEATLSGLSTNMGTNRDEAARKSSHDALMGLERWALDNGFIAIVNKRNALARSLGYADYFEYKVKKNEQMTPDQLFAILDDFEARTRDANQRALDQLRAKHGDGALLAHNLRFHMSGDVTRQMDPYLPFSKAVERWVLSFRRLGIQYRGATMQLDLIERQGKYQNGFCHGPIPSFFDGEAWVAGQINFTADAKPDQVGSGARAINTLFHEGGHAAHFANVTQNAPCFSQEFAPTSMAYAETQSMFCDSLLDDADWLKRYARNGQGEAIPDELIRARIEATQPFAAYAERSIAVVAYFERALYAQPESELTAERVLQLARDSERRILGIAVSPRPLLAIPHLLNQESAAAYHGYLLANMAVYQTRAYFIGKFGYLTDNPAIGPLLAEHYWGPGNSINHNATLLRLTGEPFNARYLADSCNQSVDEAWADARRLIAESAARDYPAQYPDALDARIRLVHGAELIADNAAGDAAMFDRFESWVAGHYPASVH</sequence>
<protein>
    <submittedName>
        <fullName evidence="8">Peptidase M3</fullName>
    </submittedName>
</protein>
<evidence type="ECO:0000256" key="4">
    <source>
        <dbReference type="ARBA" id="ARBA00022833"/>
    </source>
</evidence>
<dbReference type="InterPro" id="IPR001567">
    <property type="entry name" value="Pept_M3A_M3B_dom"/>
</dbReference>
<dbReference type="Gene3D" id="1.10.1370.30">
    <property type="match status" value="2"/>
</dbReference>
<dbReference type="AlphaFoldDB" id="A0A1D9LNN8"/>
<comment type="cofactor">
    <cofactor evidence="6">
        <name>Zn(2+)</name>
        <dbReference type="ChEBI" id="CHEBI:29105"/>
    </cofactor>
    <text evidence="6">Binds 1 zinc ion.</text>
</comment>
<dbReference type="PANTHER" id="PTHR11804">
    <property type="entry name" value="PROTEASE M3 THIMET OLIGOPEPTIDASE-RELATED"/>
    <property type="match status" value="1"/>
</dbReference>
<dbReference type="GO" id="GO:0046872">
    <property type="term" value="F:metal ion binding"/>
    <property type="evidence" value="ECO:0007669"/>
    <property type="project" value="UniProtKB-UniRule"/>
</dbReference>
<gene>
    <name evidence="8" type="ORF">BKX93_13860</name>
</gene>
<dbReference type="GO" id="GO:0006518">
    <property type="term" value="P:peptide metabolic process"/>
    <property type="evidence" value="ECO:0007669"/>
    <property type="project" value="TreeGrafter"/>
</dbReference>
<dbReference type="Proteomes" id="UP000178776">
    <property type="component" value="Chromosome"/>
</dbReference>
<keyword evidence="5 6" id="KW-0482">Metalloprotease</keyword>
<reference evidence="8 9" key="1">
    <citation type="submission" date="2016-10" db="EMBL/GenBank/DDBJ databases">
        <title>Chromobacterium muskegensis sp. nov., an insecticidal bacterium isolated from Sphagnum bogs.</title>
        <authorList>
            <person name="Sparks M.E."/>
            <person name="Blackburn M.B."/>
            <person name="Gundersen-Rindal D.E."/>
            <person name="Mitchell A."/>
            <person name="Farrar R."/>
            <person name="Kuhar D."/>
        </authorList>
    </citation>
    <scope>NUCLEOTIDE SEQUENCE [LARGE SCALE GENOMIC DNA]</scope>
    <source>
        <strain evidence="8 9">21-1</strain>
    </source>
</reference>
<evidence type="ECO:0000256" key="6">
    <source>
        <dbReference type="RuleBase" id="RU003435"/>
    </source>
</evidence>
<keyword evidence="2 6" id="KW-0479">Metal-binding</keyword>
<dbReference type="EMBL" id="CP017707">
    <property type="protein sequence ID" value="AOZ52891.1"/>
    <property type="molecule type" value="Genomic_DNA"/>
</dbReference>
<dbReference type="Pfam" id="PF01432">
    <property type="entry name" value="Peptidase_M3"/>
    <property type="match status" value="1"/>
</dbReference>
<evidence type="ECO:0000256" key="5">
    <source>
        <dbReference type="ARBA" id="ARBA00023049"/>
    </source>
</evidence>
<proteinExistence type="inferred from homology"/>
<dbReference type="RefSeq" id="WP_070981840.1">
    <property type="nucleotide sequence ID" value="NZ_CP017707.1"/>
</dbReference>
<evidence type="ECO:0000256" key="2">
    <source>
        <dbReference type="ARBA" id="ARBA00022723"/>
    </source>
</evidence>
<keyword evidence="4 6" id="KW-0862">Zinc</keyword>
<evidence type="ECO:0000256" key="3">
    <source>
        <dbReference type="ARBA" id="ARBA00022801"/>
    </source>
</evidence>
<name>A0A1D9LNN8_9NEIS</name>
<dbReference type="PANTHER" id="PTHR11804:SF84">
    <property type="entry name" value="SACCHAROLYSIN"/>
    <property type="match status" value="1"/>
</dbReference>
<dbReference type="GO" id="GO:0006508">
    <property type="term" value="P:proteolysis"/>
    <property type="evidence" value="ECO:0007669"/>
    <property type="project" value="UniProtKB-KW"/>
</dbReference>
<evidence type="ECO:0000313" key="9">
    <source>
        <dbReference type="Proteomes" id="UP000178776"/>
    </source>
</evidence>
<dbReference type="STRING" id="1108595.BKX93_13860"/>
<evidence type="ECO:0000259" key="7">
    <source>
        <dbReference type="Pfam" id="PF01432"/>
    </source>
</evidence>
<dbReference type="KEGG" id="cvc:BKX93_13860"/>
<feature type="domain" description="Peptidase M3A/M3B catalytic" evidence="7">
    <location>
        <begin position="152"/>
        <end position="494"/>
    </location>
</feature>
<evidence type="ECO:0000256" key="1">
    <source>
        <dbReference type="ARBA" id="ARBA00022670"/>
    </source>
</evidence>
<organism evidence="8 9">
    <name type="scientific">Chromobacterium vaccinii</name>
    <dbReference type="NCBI Taxonomy" id="1108595"/>
    <lineage>
        <taxon>Bacteria</taxon>
        <taxon>Pseudomonadati</taxon>
        <taxon>Pseudomonadota</taxon>
        <taxon>Betaproteobacteria</taxon>
        <taxon>Neisseriales</taxon>
        <taxon>Chromobacteriaceae</taxon>
        <taxon>Chromobacterium</taxon>
    </lineage>
</organism>
<dbReference type="GO" id="GO:0004222">
    <property type="term" value="F:metalloendopeptidase activity"/>
    <property type="evidence" value="ECO:0007669"/>
    <property type="project" value="InterPro"/>
</dbReference>
<keyword evidence="1 6" id="KW-0645">Protease</keyword>
<accession>A0A1D9LNN8</accession>
<evidence type="ECO:0000313" key="8">
    <source>
        <dbReference type="EMBL" id="AOZ52891.1"/>
    </source>
</evidence>
<keyword evidence="3 6" id="KW-0378">Hydrolase</keyword>